<dbReference type="EMBL" id="JAPEIS010000012">
    <property type="protein sequence ID" value="KAJ8060823.1"/>
    <property type="molecule type" value="Genomic_DNA"/>
</dbReference>
<evidence type="ECO:0000313" key="3">
    <source>
        <dbReference type="Proteomes" id="UP001152300"/>
    </source>
</evidence>
<reference evidence="2" key="1">
    <citation type="submission" date="2022-11" db="EMBL/GenBank/DDBJ databases">
        <title>Genome Resource of Sclerotinia nivalis Strain SnTB1, a Plant Pathogen Isolated from American Ginseng.</title>
        <authorList>
            <person name="Fan S."/>
        </authorList>
    </citation>
    <scope>NUCLEOTIDE SEQUENCE</scope>
    <source>
        <strain evidence="2">SnTB1</strain>
    </source>
</reference>
<sequence>METRNNADGVGNTALLEYNSTSAVNKKKDEELASRNGKSLEPSAKSSISSTIQTRVTIQNVPPEIILKLFKILRFDYWNIDNLMADHPFHDGFTTSICLALTCRKYWKIFAELWCDLGTTRIPPLTRNQASIIQSILMSWVPPTFRKTYDLMNWRPAPMFLCIDIYGDGTYRSEAERRLLARHDDRFAITNVYYLIESQSDSRSTSPHHVEFPSPQGMGEEWYLIAATIYRDLVWKWYSECCDYDVDVIGPTRENIELSWVDFRGTDLYQWTYEWDAPEPWRLSGLIEEESEISQRMLFGEVDLLYSEEDVKADLRGFDMIMKAWSLET</sequence>
<dbReference type="AlphaFoldDB" id="A0A9X0AH32"/>
<protein>
    <submittedName>
        <fullName evidence="2">Uncharacterized protein</fullName>
    </submittedName>
</protein>
<evidence type="ECO:0000256" key="1">
    <source>
        <dbReference type="SAM" id="MobiDB-lite"/>
    </source>
</evidence>
<keyword evidence="3" id="KW-1185">Reference proteome</keyword>
<dbReference type="Proteomes" id="UP001152300">
    <property type="component" value="Unassembled WGS sequence"/>
</dbReference>
<accession>A0A9X0AH32</accession>
<feature type="region of interest" description="Disordered" evidence="1">
    <location>
        <begin position="27"/>
        <end position="46"/>
    </location>
</feature>
<organism evidence="2 3">
    <name type="scientific">Sclerotinia nivalis</name>
    <dbReference type="NCBI Taxonomy" id="352851"/>
    <lineage>
        <taxon>Eukaryota</taxon>
        <taxon>Fungi</taxon>
        <taxon>Dikarya</taxon>
        <taxon>Ascomycota</taxon>
        <taxon>Pezizomycotina</taxon>
        <taxon>Leotiomycetes</taxon>
        <taxon>Helotiales</taxon>
        <taxon>Sclerotiniaceae</taxon>
        <taxon>Sclerotinia</taxon>
    </lineage>
</organism>
<comment type="caution">
    <text evidence="2">The sequence shown here is derived from an EMBL/GenBank/DDBJ whole genome shotgun (WGS) entry which is preliminary data.</text>
</comment>
<dbReference type="OrthoDB" id="3461266at2759"/>
<name>A0A9X0AH32_9HELO</name>
<evidence type="ECO:0000313" key="2">
    <source>
        <dbReference type="EMBL" id="KAJ8060823.1"/>
    </source>
</evidence>
<proteinExistence type="predicted"/>
<gene>
    <name evidence="2" type="ORF">OCU04_009907</name>
</gene>